<keyword evidence="2" id="KW-0012">Acyltransferase</keyword>
<dbReference type="Gene3D" id="3.40.630.30">
    <property type="match status" value="1"/>
</dbReference>
<accession>A0A2X2EL97</accession>
<dbReference type="GO" id="GO:0016747">
    <property type="term" value="F:acyltransferase activity, transferring groups other than amino-acyl groups"/>
    <property type="evidence" value="ECO:0007669"/>
    <property type="project" value="InterPro"/>
</dbReference>
<reference evidence="3 4" key="1">
    <citation type="submission" date="2018-06" db="EMBL/GenBank/DDBJ databases">
        <title>Carbapenemase-producing Enterobacteriaceae present in wastewater treatment plant effluent and nearby surface waters in the US.</title>
        <authorList>
            <person name="Mathys D.A."/>
            <person name="Mollenkopf D.F."/>
            <person name="Feicht S.M."/>
            <person name="Adams R.J."/>
            <person name="Albers A.L."/>
            <person name="Stuever D.M."/>
            <person name="Daniels J.B."/>
            <person name="Wittum T.E."/>
        </authorList>
    </citation>
    <scope>NUCLEOTIDE SEQUENCE [LARGE SCALE GENOMIC DNA]</scope>
    <source>
        <strain evidence="3 4">GEO_47_Down_B</strain>
    </source>
</reference>
<keyword evidence="1 3" id="KW-0808">Transferase</keyword>
<evidence type="ECO:0000256" key="2">
    <source>
        <dbReference type="ARBA" id="ARBA00023315"/>
    </source>
</evidence>
<dbReference type="Proteomes" id="UP000288843">
    <property type="component" value="Unassembled WGS sequence"/>
</dbReference>
<dbReference type="InterPro" id="IPR050832">
    <property type="entry name" value="Bact_Acetyltransf"/>
</dbReference>
<dbReference type="AlphaFoldDB" id="A0A2X2EL97"/>
<dbReference type="CDD" id="cd04301">
    <property type="entry name" value="NAT_SF"/>
    <property type="match status" value="1"/>
</dbReference>
<dbReference type="PROSITE" id="PS51186">
    <property type="entry name" value="GNAT"/>
    <property type="match status" value="1"/>
</dbReference>
<dbReference type="EMBL" id="QKOX01000024">
    <property type="protein sequence ID" value="RWT19686.1"/>
    <property type="molecule type" value="Genomic_DNA"/>
</dbReference>
<evidence type="ECO:0000256" key="1">
    <source>
        <dbReference type="ARBA" id="ARBA00022679"/>
    </source>
</evidence>
<gene>
    <name evidence="3" type="ORF">DN603_20555</name>
</gene>
<dbReference type="Pfam" id="PF00583">
    <property type="entry name" value="Acetyltransf_1"/>
    <property type="match status" value="1"/>
</dbReference>
<comment type="caution">
    <text evidence="3">The sequence shown here is derived from an EMBL/GenBank/DDBJ whole genome shotgun (WGS) entry which is preliminary data.</text>
</comment>
<proteinExistence type="predicted"/>
<dbReference type="RefSeq" id="WP_032687634.1">
    <property type="nucleotide sequence ID" value="NZ_BIIS01000009.1"/>
</dbReference>
<dbReference type="InterPro" id="IPR016181">
    <property type="entry name" value="Acyl_CoA_acyltransferase"/>
</dbReference>
<organism evidence="3 4">
    <name type="scientific">Raoultella planticola</name>
    <name type="common">Klebsiella planticola</name>
    <dbReference type="NCBI Taxonomy" id="575"/>
    <lineage>
        <taxon>Bacteria</taxon>
        <taxon>Pseudomonadati</taxon>
        <taxon>Pseudomonadota</taxon>
        <taxon>Gammaproteobacteria</taxon>
        <taxon>Enterobacterales</taxon>
        <taxon>Enterobacteriaceae</taxon>
        <taxon>Klebsiella/Raoultella group</taxon>
        <taxon>Raoultella</taxon>
    </lineage>
</organism>
<sequence>MYTIATTAITDPDLTALIARLDAYQESLYPAESNHLVDLSQLAVESVIVLLIRDAQHQAVGCGAIVLGHDGVGEMKRVFIDPEHRGQKLGERLLEALETEALRRDCHTVRLETGIYQQAAVRLYTRWGYQTRSAFAPYQPDPLSLFMEKLLVADLRSAAL</sequence>
<protein>
    <submittedName>
        <fullName evidence="3">GNAT family N-acetyltransferase</fullName>
    </submittedName>
</protein>
<dbReference type="PANTHER" id="PTHR43877:SF2">
    <property type="entry name" value="AMINOALKYLPHOSPHONATE N-ACETYLTRANSFERASE-RELATED"/>
    <property type="match status" value="1"/>
</dbReference>
<evidence type="ECO:0000313" key="3">
    <source>
        <dbReference type="EMBL" id="RWT19686.1"/>
    </source>
</evidence>
<dbReference type="PANTHER" id="PTHR43877">
    <property type="entry name" value="AMINOALKYLPHOSPHONATE N-ACETYLTRANSFERASE-RELATED-RELATED"/>
    <property type="match status" value="1"/>
</dbReference>
<name>A0A2X2EL97_RAOPL</name>
<dbReference type="InterPro" id="IPR000182">
    <property type="entry name" value="GNAT_dom"/>
</dbReference>
<evidence type="ECO:0000313" key="4">
    <source>
        <dbReference type="Proteomes" id="UP000288843"/>
    </source>
</evidence>
<dbReference type="SUPFAM" id="SSF55729">
    <property type="entry name" value="Acyl-CoA N-acyltransferases (Nat)"/>
    <property type="match status" value="1"/>
</dbReference>